<sequence>MAASLVLLFVLICSICPSMLSGAAAEHHNMSHTKDLGTPIAAAQLPKQWYYGKKNLELLHTRWLAFILLWTTASGHDRVVRLGCPKAGSDWFQGGSAVGIGIKKR</sequence>
<proteinExistence type="predicted"/>
<accession>A0A182IR38</accession>
<dbReference type="AlphaFoldDB" id="A0A182IR38"/>
<reference evidence="1" key="1">
    <citation type="submission" date="2022-08" db="UniProtKB">
        <authorList>
            <consortium name="EnsemblMetazoa"/>
        </authorList>
    </citation>
    <scope>IDENTIFICATION</scope>
    <source>
        <strain evidence="1">EBRO</strain>
    </source>
</reference>
<protein>
    <submittedName>
        <fullName evidence="1">Uncharacterized protein</fullName>
    </submittedName>
</protein>
<dbReference type="EnsemblMetazoa" id="AATE003876-RA">
    <property type="protein sequence ID" value="AATE003876-PA.1"/>
    <property type="gene ID" value="AATE003876"/>
</dbReference>
<dbReference type="VEuPathDB" id="VectorBase:AATE003876"/>
<name>A0A182IR38_ANOAO</name>
<evidence type="ECO:0000313" key="1">
    <source>
        <dbReference type="EnsemblMetazoa" id="AATE003876-PA.1"/>
    </source>
</evidence>
<organism evidence="1">
    <name type="scientific">Anopheles atroparvus</name>
    <name type="common">European mosquito</name>
    <dbReference type="NCBI Taxonomy" id="41427"/>
    <lineage>
        <taxon>Eukaryota</taxon>
        <taxon>Metazoa</taxon>
        <taxon>Ecdysozoa</taxon>
        <taxon>Arthropoda</taxon>
        <taxon>Hexapoda</taxon>
        <taxon>Insecta</taxon>
        <taxon>Pterygota</taxon>
        <taxon>Neoptera</taxon>
        <taxon>Endopterygota</taxon>
        <taxon>Diptera</taxon>
        <taxon>Nematocera</taxon>
        <taxon>Culicoidea</taxon>
        <taxon>Culicidae</taxon>
        <taxon>Anophelinae</taxon>
        <taxon>Anopheles</taxon>
    </lineage>
</organism>